<dbReference type="STRING" id="76731.RD2015_639"/>
<feature type="active site" description="Proton donor" evidence="5">
    <location>
        <position position="129"/>
    </location>
</feature>
<dbReference type="InterPro" id="IPR050680">
    <property type="entry name" value="YpeA/RimI_acetyltransf"/>
</dbReference>
<feature type="binding site" evidence="5">
    <location>
        <position position="122"/>
    </location>
    <ligand>
        <name>acetyl-CoA</name>
        <dbReference type="ChEBI" id="CHEBI:57288"/>
    </ligand>
</feature>
<evidence type="ECO:0000313" key="7">
    <source>
        <dbReference type="Proteomes" id="UP000060699"/>
    </source>
</evidence>
<evidence type="ECO:0000256" key="3">
    <source>
        <dbReference type="ARBA" id="ARBA00022679"/>
    </source>
</evidence>
<dbReference type="PANTHER" id="PTHR43420">
    <property type="entry name" value="ACETYLTRANSFERASE"/>
    <property type="match status" value="1"/>
</dbReference>
<name>A0A0U3N9C6_9BURK</name>
<dbReference type="EC" id="2.3.1.266" evidence="5"/>
<proteinExistence type="inferred from homology"/>
<dbReference type="GO" id="GO:0005737">
    <property type="term" value="C:cytoplasm"/>
    <property type="evidence" value="ECO:0007669"/>
    <property type="project" value="UniProtKB-SubCell"/>
</dbReference>
<evidence type="ECO:0000256" key="1">
    <source>
        <dbReference type="ARBA" id="ARBA00005395"/>
    </source>
</evidence>
<feature type="active site" description="Proton acceptor" evidence="5">
    <location>
        <position position="117"/>
    </location>
</feature>
<evidence type="ECO:0000256" key="2">
    <source>
        <dbReference type="ARBA" id="ARBA00022490"/>
    </source>
</evidence>
<dbReference type="GO" id="GO:0008999">
    <property type="term" value="F:protein-N-terminal-alanine acetyltransferase activity"/>
    <property type="evidence" value="ECO:0007669"/>
    <property type="project" value="UniProtKB-UniRule"/>
</dbReference>
<dbReference type="InterPro" id="IPR006464">
    <property type="entry name" value="AcTrfase_RimI/Ard1"/>
</dbReference>
<keyword evidence="3 5" id="KW-0808">Transferase</keyword>
<dbReference type="HAMAP" id="MF_02210">
    <property type="entry name" value="RimI"/>
    <property type="match status" value="1"/>
</dbReference>
<comment type="subcellular location">
    <subcellularLocation>
        <location evidence="5">Cytoplasm</location>
    </subcellularLocation>
</comment>
<dbReference type="Pfam" id="PF00583">
    <property type="entry name" value="Acetyltransf_1"/>
    <property type="match status" value="1"/>
</dbReference>
<protein>
    <recommendedName>
        <fullName evidence="5">[Ribosomal protein bS18]-alanine N-acetyltransferase</fullName>
        <ecNumber evidence="5">2.3.1.266</ecNumber>
    </recommendedName>
</protein>
<gene>
    <name evidence="5" type="primary">rimI</name>
    <name evidence="6" type="ORF">RD2015_639</name>
</gene>
<dbReference type="InterPro" id="IPR000182">
    <property type="entry name" value="GNAT_dom"/>
</dbReference>
<organism evidence="6 7">
    <name type="scientific">Roseateles depolymerans</name>
    <dbReference type="NCBI Taxonomy" id="76731"/>
    <lineage>
        <taxon>Bacteria</taxon>
        <taxon>Pseudomonadati</taxon>
        <taxon>Pseudomonadota</taxon>
        <taxon>Betaproteobacteria</taxon>
        <taxon>Burkholderiales</taxon>
        <taxon>Sphaerotilaceae</taxon>
        <taxon>Roseateles</taxon>
    </lineage>
</organism>
<comment type="function">
    <text evidence="5">Acetylates the N-terminal alanine of ribosomal protein bS18.</text>
</comment>
<sequence>MSAQAKDILLSPALQALQPLRTIDLDEVMAIENVAYSHPWTRGNFIDSLAAGYVGFVLRDGQGRLCGYFLAMQVIDEMHLLNITVAPDLQGQGLARRMLDALAVLARARDCFQIWLEVRVSNERARRLYEAYGFVQSGLRRGYYPCADGREDALLMTLRLTGGSP</sequence>
<dbReference type="CDD" id="cd04301">
    <property type="entry name" value="NAT_SF"/>
    <property type="match status" value="1"/>
</dbReference>
<dbReference type="OrthoDB" id="9796919at2"/>
<accession>A0A0U3N9C6</accession>
<dbReference type="NCBIfam" id="TIGR01575">
    <property type="entry name" value="rimI"/>
    <property type="match status" value="1"/>
</dbReference>
<dbReference type="Proteomes" id="UP000060699">
    <property type="component" value="Chromosome"/>
</dbReference>
<keyword evidence="4 5" id="KW-0012">Acyltransferase</keyword>
<comment type="catalytic activity">
    <reaction evidence="5">
        <text>N-terminal L-alanyl-[ribosomal protein bS18] + acetyl-CoA = N-terminal N(alpha)-acetyl-L-alanyl-[ribosomal protein bS18] + CoA + H(+)</text>
        <dbReference type="Rhea" id="RHEA:43756"/>
        <dbReference type="Rhea" id="RHEA-COMP:10676"/>
        <dbReference type="Rhea" id="RHEA-COMP:10677"/>
        <dbReference type="ChEBI" id="CHEBI:15378"/>
        <dbReference type="ChEBI" id="CHEBI:57287"/>
        <dbReference type="ChEBI" id="CHEBI:57288"/>
        <dbReference type="ChEBI" id="CHEBI:64718"/>
        <dbReference type="ChEBI" id="CHEBI:83683"/>
        <dbReference type="EC" id="2.3.1.266"/>
    </reaction>
</comment>
<dbReference type="PROSITE" id="PS51186">
    <property type="entry name" value="GNAT"/>
    <property type="match status" value="1"/>
</dbReference>
<evidence type="ECO:0000256" key="4">
    <source>
        <dbReference type="ARBA" id="ARBA00023315"/>
    </source>
</evidence>
<dbReference type="RefSeq" id="WP_058933664.1">
    <property type="nucleotide sequence ID" value="NZ_CP013729.1"/>
</dbReference>
<evidence type="ECO:0000313" key="6">
    <source>
        <dbReference type="EMBL" id="ALV05136.1"/>
    </source>
</evidence>
<dbReference type="PATRIC" id="fig|76731.3.peg.650"/>
<dbReference type="SUPFAM" id="SSF55729">
    <property type="entry name" value="Acyl-CoA N-acyltransferases (Nat)"/>
    <property type="match status" value="1"/>
</dbReference>
<dbReference type="PANTHER" id="PTHR43420:SF44">
    <property type="entry name" value="ACETYLTRANSFERASE YPEA"/>
    <property type="match status" value="1"/>
</dbReference>
<comment type="similarity">
    <text evidence="1 5">Belongs to the acetyltransferase family. RimI subfamily.</text>
</comment>
<reference evidence="6 7" key="1">
    <citation type="submission" date="2015-12" db="EMBL/GenBank/DDBJ databases">
        <title>Complete genome of Roseateles depolymerans KCTC 42856.</title>
        <authorList>
            <person name="Kim K.M."/>
        </authorList>
    </citation>
    <scope>NUCLEOTIDE SEQUENCE [LARGE SCALE GENOMIC DNA]</scope>
    <source>
        <strain evidence="6 7">KCTC 42856</strain>
    </source>
</reference>
<dbReference type="EMBL" id="CP013729">
    <property type="protein sequence ID" value="ALV05136.1"/>
    <property type="molecule type" value="Genomic_DNA"/>
</dbReference>
<keyword evidence="2 5" id="KW-0963">Cytoplasm</keyword>
<dbReference type="InterPro" id="IPR016181">
    <property type="entry name" value="Acyl_CoA_acyltransferase"/>
</dbReference>
<keyword evidence="7" id="KW-1185">Reference proteome</keyword>
<dbReference type="InterPro" id="IPR043690">
    <property type="entry name" value="RimI"/>
</dbReference>
<dbReference type="AlphaFoldDB" id="A0A0U3N9C6"/>
<dbReference type="KEGG" id="rdp:RD2015_639"/>
<dbReference type="Gene3D" id="3.40.630.30">
    <property type="match status" value="1"/>
</dbReference>
<comment type="caution">
    <text evidence="5">Lacks conserved residue(s) required for the propagation of feature annotation.</text>
</comment>
<evidence type="ECO:0000256" key="5">
    <source>
        <dbReference type="HAMAP-Rule" id="MF_02210"/>
    </source>
</evidence>